<dbReference type="InterPro" id="IPR001584">
    <property type="entry name" value="Integrase_cat-core"/>
</dbReference>
<evidence type="ECO:0000256" key="1">
    <source>
        <dbReference type="ARBA" id="ARBA00022679"/>
    </source>
</evidence>
<evidence type="ECO:0000256" key="4">
    <source>
        <dbReference type="ARBA" id="ARBA00022759"/>
    </source>
</evidence>
<dbReference type="Pfam" id="PF00665">
    <property type="entry name" value="rve"/>
    <property type="match status" value="1"/>
</dbReference>
<feature type="signal peptide" evidence="8">
    <location>
        <begin position="1"/>
        <end position="28"/>
    </location>
</feature>
<keyword evidence="1" id="KW-0808">Transferase</keyword>
<dbReference type="InterPro" id="IPR036397">
    <property type="entry name" value="RNaseH_sf"/>
</dbReference>
<feature type="chain" id="PRO_5045240259" evidence="8">
    <location>
        <begin position="29"/>
        <end position="599"/>
    </location>
</feature>
<dbReference type="PANTHER" id="PTHR41694">
    <property type="entry name" value="ENDOGENOUS RETROVIRUS GROUP K MEMBER POL PROTEIN"/>
    <property type="match status" value="1"/>
</dbReference>
<dbReference type="Gene3D" id="3.30.420.10">
    <property type="entry name" value="Ribonuclease H-like superfamily/Ribonuclease H"/>
    <property type="match status" value="3"/>
</dbReference>
<proteinExistence type="predicted"/>
<evidence type="ECO:0000256" key="7">
    <source>
        <dbReference type="ARBA" id="ARBA00023125"/>
    </source>
</evidence>
<evidence type="ECO:0000256" key="5">
    <source>
        <dbReference type="ARBA" id="ARBA00022801"/>
    </source>
</evidence>
<accession>A0ABQ8LPM3</accession>
<dbReference type="EMBL" id="JACTAM010000019">
    <property type="protein sequence ID" value="KAI2652610.1"/>
    <property type="molecule type" value="Genomic_DNA"/>
</dbReference>
<gene>
    <name evidence="10" type="ORF">H4Q32_005857</name>
</gene>
<feature type="domain" description="Integrase catalytic" evidence="9">
    <location>
        <begin position="354"/>
        <end position="512"/>
    </location>
</feature>
<dbReference type="Gene3D" id="2.30.30.850">
    <property type="match status" value="1"/>
</dbReference>
<evidence type="ECO:0000313" key="11">
    <source>
        <dbReference type="Proteomes" id="UP000830375"/>
    </source>
</evidence>
<reference evidence="10 11" key="1">
    <citation type="submission" date="2022-01" db="EMBL/GenBank/DDBJ databases">
        <title>A high-quality chromosome-level genome assembly of rohu carp, Labeo rohita.</title>
        <authorList>
            <person name="Arick M.A. II"/>
            <person name="Hsu C.-Y."/>
            <person name="Magbanua Z."/>
            <person name="Pechanova O."/>
            <person name="Grover C."/>
            <person name="Miller E."/>
            <person name="Thrash A."/>
            <person name="Ezzel L."/>
            <person name="Alam S."/>
            <person name="Benzie J."/>
            <person name="Hamilton M."/>
            <person name="Karsi A."/>
            <person name="Lawrence M.L."/>
            <person name="Peterson D.G."/>
        </authorList>
    </citation>
    <scope>NUCLEOTIDE SEQUENCE [LARGE SCALE GENOMIC DNA]</scope>
    <source>
        <strain evidence="11">BAU-BD-2019</strain>
        <tissue evidence="10">Blood</tissue>
    </source>
</reference>
<evidence type="ECO:0000256" key="2">
    <source>
        <dbReference type="ARBA" id="ARBA00022695"/>
    </source>
</evidence>
<keyword evidence="8" id="KW-0732">Signal</keyword>
<dbReference type="SUPFAM" id="SSF47823">
    <property type="entry name" value="lambda integrase-like, N-terminal domain"/>
    <property type="match status" value="1"/>
</dbReference>
<organism evidence="10 11">
    <name type="scientific">Labeo rohita</name>
    <name type="common">Indian major carp</name>
    <name type="synonym">Cyprinus rohita</name>
    <dbReference type="NCBI Taxonomy" id="84645"/>
    <lineage>
        <taxon>Eukaryota</taxon>
        <taxon>Metazoa</taxon>
        <taxon>Chordata</taxon>
        <taxon>Craniata</taxon>
        <taxon>Vertebrata</taxon>
        <taxon>Euteleostomi</taxon>
        <taxon>Actinopterygii</taxon>
        <taxon>Neopterygii</taxon>
        <taxon>Teleostei</taxon>
        <taxon>Ostariophysi</taxon>
        <taxon>Cypriniformes</taxon>
        <taxon>Cyprinidae</taxon>
        <taxon>Labeoninae</taxon>
        <taxon>Labeonini</taxon>
        <taxon>Labeo</taxon>
    </lineage>
</organism>
<dbReference type="Gene3D" id="1.10.150.130">
    <property type="match status" value="1"/>
</dbReference>
<keyword evidence="2" id="KW-0548">Nucleotidyltransferase</keyword>
<keyword evidence="3" id="KW-0540">Nuclease</keyword>
<dbReference type="PANTHER" id="PTHR41694:SF5">
    <property type="entry name" value="RIBONUCLEASE H"/>
    <property type="match status" value="1"/>
</dbReference>
<evidence type="ECO:0000256" key="6">
    <source>
        <dbReference type="ARBA" id="ARBA00022918"/>
    </source>
</evidence>
<keyword evidence="6" id="KW-0695">RNA-directed DNA polymerase</keyword>
<evidence type="ECO:0000313" key="10">
    <source>
        <dbReference type="EMBL" id="KAI2652610.1"/>
    </source>
</evidence>
<dbReference type="SUPFAM" id="SSF53098">
    <property type="entry name" value="Ribonuclease H-like"/>
    <property type="match status" value="2"/>
</dbReference>
<keyword evidence="5" id="KW-0378">Hydrolase</keyword>
<evidence type="ECO:0000256" key="8">
    <source>
        <dbReference type="SAM" id="SignalP"/>
    </source>
</evidence>
<evidence type="ECO:0000259" key="9">
    <source>
        <dbReference type="PROSITE" id="PS50994"/>
    </source>
</evidence>
<dbReference type="PROSITE" id="PS50994">
    <property type="entry name" value="INTEGRASE"/>
    <property type="match status" value="1"/>
</dbReference>
<keyword evidence="11" id="KW-1185">Reference proteome</keyword>
<name>A0ABQ8LPM3_LABRO</name>
<keyword evidence="7" id="KW-0238">DNA-binding</keyword>
<keyword evidence="4" id="KW-0255">Endonuclease</keyword>
<dbReference type="InterPro" id="IPR010998">
    <property type="entry name" value="Integrase_recombinase_N"/>
</dbReference>
<dbReference type="InterPro" id="IPR012337">
    <property type="entry name" value="RNaseH-like_sf"/>
</dbReference>
<comment type="caution">
    <text evidence="10">The sequence shown here is derived from an EMBL/GenBank/DDBJ whole genome shotgun (WGS) entry which is preliminary data.</text>
</comment>
<evidence type="ECO:0000256" key="3">
    <source>
        <dbReference type="ARBA" id="ARBA00022722"/>
    </source>
</evidence>
<dbReference type="Proteomes" id="UP000830375">
    <property type="component" value="Unassembled WGS sequence"/>
</dbReference>
<protein>
    <submittedName>
        <fullName evidence="10">Gag-Pol polyprotein</fullName>
    </submittedName>
</protein>
<sequence length="599" mass="66137">MSGHPARGLWSSRHLTWHINCLEMLALAHQILVWSQDKLLSLRAVHVPGHLSMGADILSRQGLRPGEWMLHPEVVKQIWRVFGQAQVDLFATQENAQCPHWFSLTHPAPLGLDAMVQTWPRLRLYAFPLITLLPGVLERVCWDGDRLLLVAQYWPARAWFSDLIPSSTALPGRFPSGGISSRKREAPSFTLARSCGNHQQDPVNCPVGTVLEFLQDRFSAGLAHSTLKVYVAAIAVYHTLLGGPSVAFSDAARVPEGENIYVDGSCSKPFDGVYLCGYAVVSETGETIEAYALDYNSAQAAELVVLIRACKLMEGKRLTEAVQLPAEVAIVKVKGHAAGDDVGNRKADETAKQAAKAQIKLLFDIDVHKTAKLILDLSYVCEVDQFSKWPEAFPCAKEDVKTVVKILTKKIIPIFGIPTTIESDNGTPFASRVMQFLAKSLSIDWHFSIPYHPQSCSNVERLNKTIKGQLTKAVLETGKKWVDLLSAVLTEIRMTPSSTTKLSPFEILMEKPTHPFVPGQSVLIKSLKPTRIGEPKYLGPATVITVTRTGVLTDYQPQWIHASRGGGKTLIKLRKELPLIVRWGLSEARSLVAHCAKQC</sequence>